<proteinExistence type="predicted"/>
<sequence>MTDQSYQPTLSQLRAFVAVATYRHFGTAAARLDVSQPTLSQGLAALENGLGVQLIERSTRRVLVTAAGERLLPYAEVVLEAADNFVDAAAGMADGLSGPLRLGLIPTVAPYLLPSVLPAFDESMPSLTLHVVEDQTARLLDSLRAGTLDVAVLALPADVPGVVEIPLYDEDFVVVLPHGHELAGRTDLPVSTLDDAPLLLLDEGHCLRDQTLDLCRSVDVRPTFGDTRATSLSTVVRCVAGGLGVTLVPASAVPVETARGDLDTAHFAAPAPGRRIGLVHRSSSPRSADYRILADVLRGCVPEQCRPVVPTASA</sequence>
<reference evidence="1" key="1">
    <citation type="submission" date="2022-10" db="EMBL/GenBank/DDBJ databases">
        <title>Rhodococcus ferula Z13 complete genome.</title>
        <authorList>
            <person name="Long X."/>
            <person name="Zang M."/>
        </authorList>
    </citation>
    <scope>NUCLEOTIDE SEQUENCE</scope>
    <source>
        <strain evidence="1">Z13</strain>
    </source>
</reference>
<dbReference type="EMBL" id="CP107551">
    <property type="protein sequence ID" value="UYP20627.1"/>
    <property type="molecule type" value="Genomic_DNA"/>
</dbReference>
<gene>
    <name evidence="1" type="ORF">OED52_08965</name>
</gene>
<dbReference type="Proteomes" id="UP001156484">
    <property type="component" value="Chromosome"/>
</dbReference>
<evidence type="ECO:0000313" key="2">
    <source>
        <dbReference type="Proteomes" id="UP001156484"/>
    </source>
</evidence>
<organism evidence="1 2">
    <name type="scientific">Rhodococcus sacchari</name>
    <dbReference type="NCBI Taxonomy" id="2962047"/>
    <lineage>
        <taxon>Bacteria</taxon>
        <taxon>Bacillati</taxon>
        <taxon>Actinomycetota</taxon>
        <taxon>Actinomycetes</taxon>
        <taxon>Mycobacteriales</taxon>
        <taxon>Nocardiaceae</taxon>
        <taxon>Rhodococcus</taxon>
    </lineage>
</organism>
<name>A0ACD4DKQ4_9NOCA</name>
<keyword evidence="2" id="KW-1185">Reference proteome</keyword>
<protein>
    <submittedName>
        <fullName evidence="1">Hydrogen peroxide-inducible genes activator</fullName>
    </submittedName>
</protein>
<evidence type="ECO:0000313" key="1">
    <source>
        <dbReference type="EMBL" id="UYP20627.1"/>
    </source>
</evidence>
<accession>A0ACD4DKQ4</accession>